<keyword evidence="3" id="KW-1185">Reference proteome</keyword>
<evidence type="ECO:0000256" key="1">
    <source>
        <dbReference type="SAM" id="Phobius"/>
    </source>
</evidence>
<feature type="transmembrane region" description="Helical" evidence="1">
    <location>
        <begin position="85"/>
        <end position="108"/>
    </location>
</feature>
<reference evidence="2 3" key="1">
    <citation type="submission" date="2024-03" db="EMBL/GenBank/DDBJ databases">
        <title>Bacilli Hybrid Assemblies.</title>
        <authorList>
            <person name="Kovac J."/>
        </authorList>
    </citation>
    <scope>NUCLEOTIDE SEQUENCE [LARGE SCALE GENOMIC DNA]</scope>
    <source>
        <strain evidence="2 3">FSL R7-0666</strain>
    </source>
</reference>
<sequence length="159" mass="17554">MKRETLFLKVAIFVIGSPILALCLFWVPGIIGEHSIIHHDLSLWRAPMMIGLYVTAIAFFIALYQAFKLLRLIDKEEAFSEESVGALRVIMICAITISVFYVLVSPLLYAMAQIEDAPGLLAIGLVILFASTVIAGFAAVLKKLLHQAIEIKSEHDLTV</sequence>
<keyword evidence="1" id="KW-0472">Membrane</keyword>
<feature type="transmembrane region" description="Helical" evidence="1">
    <location>
        <begin position="7"/>
        <end position="31"/>
    </location>
</feature>
<feature type="transmembrane region" description="Helical" evidence="1">
    <location>
        <begin position="120"/>
        <end position="141"/>
    </location>
</feature>
<evidence type="ECO:0000313" key="2">
    <source>
        <dbReference type="EMBL" id="MEN0641758.1"/>
    </source>
</evidence>
<feature type="transmembrane region" description="Helical" evidence="1">
    <location>
        <begin position="43"/>
        <end position="64"/>
    </location>
</feature>
<keyword evidence="1" id="KW-0812">Transmembrane</keyword>
<name>A0ABU9VD51_9BACI</name>
<dbReference type="InterPro" id="IPR021354">
    <property type="entry name" value="DUF2975"/>
</dbReference>
<dbReference type="RefSeq" id="WP_343128951.1">
    <property type="nucleotide sequence ID" value="NZ_JBCITK010000001.1"/>
</dbReference>
<dbReference type="Pfam" id="PF11188">
    <property type="entry name" value="DUF2975"/>
    <property type="match status" value="1"/>
</dbReference>
<keyword evidence="1" id="KW-1133">Transmembrane helix</keyword>
<organism evidence="2 3">
    <name type="scientific">Alkalicoccobacillus gibsonii</name>
    <dbReference type="NCBI Taxonomy" id="79881"/>
    <lineage>
        <taxon>Bacteria</taxon>
        <taxon>Bacillati</taxon>
        <taxon>Bacillota</taxon>
        <taxon>Bacilli</taxon>
        <taxon>Bacillales</taxon>
        <taxon>Bacillaceae</taxon>
        <taxon>Alkalicoccobacillus</taxon>
    </lineage>
</organism>
<evidence type="ECO:0000313" key="3">
    <source>
        <dbReference type="Proteomes" id="UP001418796"/>
    </source>
</evidence>
<accession>A0ABU9VD51</accession>
<dbReference type="Proteomes" id="UP001418796">
    <property type="component" value="Unassembled WGS sequence"/>
</dbReference>
<dbReference type="EMBL" id="JBCITK010000001">
    <property type="protein sequence ID" value="MEN0641758.1"/>
    <property type="molecule type" value="Genomic_DNA"/>
</dbReference>
<protein>
    <submittedName>
        <fullName evidence="2">DUF2975 domain-containing protein</fullName>
    </submittedName>
</protein>
<gene>
    <name evidence="2" type="ORF">MKY91_01065</name>
</gene>
<proteinExistence type="predicted"/>
<comment type="caution">
    <text evidence="2">The sequence shown here is derived from an EMBL/GenBank/DDBJ whole genome shotgun (WGS) entry which is preliminary data.</text>
</comment>